<keyword evidence="3" id="KW-0378">Hydrolase</keyword>
<dbReference type="InterPro" id="IPR005135">
    <property type="entry name" value="Endo/exonuclease/phosphatase"/>
</dbReference>
<dbReference type="SUPFAM" id="SSF56219">
    <property type="entry name" value="DNase I-like"/>
    <property type="match status" value="1"/>
</dbReference>
<proteinExistence type="predicted"/>
<dbReference type="GO" id="GO:0004519">
    <property type="term" value="F:endonuclease activity"/>
    <property type="evidence" value="ECO:0007669"/>
    <property type="project" value="UniProtKB-KW"/>
</dbReference>
<dbReference type="PANTHER" id="PTHR14859">
    <property type="entry name" value="CALCOFLUOR WHITE HYPERSENSITIVE PROTEIN PRECURSOR"/>
    <property type="match status" value="1"/>
</dbReference>
<dbReference type="Gene3D" id="3.60.10.10">
    <property type="entry name" value="Endonuclease/exonuclease/phosphatase"/>
    <property type="match status" value="1"/>
</dbReference>
<evidence type="ECO:0000259" key="2">
    <source>
        <dbReference type="Pfam" id="PF03372"/>
    </source>
</evidence>
<dbReference type="GO" id="GO:0006506">
    <property type="term" value="P:GPI anchor biosynthetic process"/>
    <property type="evidence" value="ECO:0007669"/>
    <property type="project" value="TreeGrafter"/>
</dbReference>
<dbReference type="GO" id="GO:0016020">
    <property type="term" value="C:membrane"/>
    <property type="evidence" value="ECO:0007669"/>
    <property type="project" value="GOC"/>
</dbReference>
<dbReference type="Proteomes" id="UP000236893">
    <property type="component" value="Unassembled WGS sequence"/>
</dbReference>
<accession>A0A2S5A7X4</accession>
<keyword evidence="3" id="KW-0269">Exonuclease</keyword>
<sequence>MSRKRILIFGLCMWFVGFQMDFAFAQAPKAGVDTLRILTYNVHHCNPPGKTIIDVPAIINVVKQSNASIVALQEIDVNTSRSGKELNEAEAIAKACGMYFCFGKALDYAGGGYGVAILSKFPISEVQCYNLPKDAKPQSEQRVLLTAKLSLSDKKQIRFASTHLDVESAENRALQINEIIKIKKAGGNKVPFLIGGDFNDTPNSLVINLLDKDFQRSCLDCEPTVPQDIPNQTIDFIAFEKRLIKKIVVVKHTVIEDTYASDHRPVYAELLYR</sequence>
<dbReference type="AlphaFoldDB" id="A0A2S5A7X4"/>
<reference evidence="3 4" key="1">
    <citation type="submission" date="2018-01" db="EMBL/GenBank/DDBJ databases">
        <authorList>
            <person name="Gaut B.S."/>
            <person name="Morton B.R."/>
            <person name="Clegg M.T."/>
            <person name="Duvall M.R."/>
        </authorList>
    </citation>
    <scope>NUCLEOTIDE SEQUENCE [LARGE SCALE GENOMIC DNA]</scope>
    <source>
        <strain evidence="3 4">HR-AV</strain>
    </source>
</reference>
<name>A0A2S5A7X4_9SPHI</name>
<dbReference type="EMBL" id="PQVF01000002">
    <property type="protein sequence ID" value="POY38614.1"/>
    <property type="molecule type" value="Genomic_DNA"/>
</dbReference>
<keyword evidence="1" id="KW-0732">Signal</keyword>
<gene>
    <name evidence="3" type="ORF">C3K47_04255</name>
</gene>
<dbReference type="Pfam" id="PF03372">
    <property type="entry name" value="Exo_endo_phos"/>
    <property type="match status" value="1"/>
</dbReference>
<dbReference type="OrthoDB" id="5447300at2"/>
<evidence type="ECO:0000313" key="3">
    <source>
        <dbReference type="EMBL" id="POY38614.1"/>
    </source>
</evidence>
<protein>
    <submittedName>
        <fullName evidence="3">Endonuclease/exonuclease/phosphatase</fullName>
    </submittedName>
</protein>
<dbReference type="PANTHER" id="PTHR14859:SF15">
    <property type="entry name" value="ENDONUCLEASE_EXONUCLEASE_PHOSPHATASE DOMAIN-CONTAINING PROTEIN"/>
    <property type="match status" value="1"/>
</dbReference>
<evidence type="ECO:0000256" key="1">
    <source>
        <dbReference type="SAM" id="SignalP"/>
    </source>
</evidence>
<feature type="signal peptide" evidence="1">
    <location>
        <begin position="1"/>
        <end position="25"/>
    </location>
</feature>
<dbReference type="GO" id="GO:0004527">
    <property type="term" value="F:exonuclease activity"/>
    <property type="evidence" value="ECO:0007669"/>
    <property type="project" value="UniProtKB-KW"/>
</dbReference>
<dbReference type="InterPro" id="IPR051916">
    <property type="entry name" value="GPI-anchor_lipid_remodeler"/>
</dbReference>
<keyword evidence="3" id="KW-0255">Endonuclease</keyword>
<dbReference type="RefSeq" id="WP_103787871.1">
    <property type="nucleotide sequence ID" value="NZ_PQVF01000002.1"/>
</dbReference>
<feature type="chain" id="PRO_5015628624" evidence="1">
    <location>
        <begin position="26"/>
        <end position="273"/>
    </location>
</feature>
<dbReference type="InterPro" id="IPR036691">
    <property type="entry name" value="Endo/exonu/phosph_ase_sf"/>
</dbReference>
<evidence type="ECO:0000313" key="4">
    <source>
        <dbReference type="Proteomes" id="UP000236893"/>
    </source>
</evidence>
<keyword evidence="3" id="KW-0540">Nuclease</keyword>
<organism evidence="3 4">
    <name type="scientific">Solitalea longa</name>
    <dbReference type="NCBI Taxonomy" id="2079460"/>
    <lineage>
        <taxon>Bacteria</taxon>
        <taxon>Pseudomonadati</taxon>
        <taxon>Bacteroidota</taxon>
        <taxon>Sphingobacteriia</taxon>
        <taxon>Sphingobacteriales</taxon>
        <taxon>Sphingobacteriaceae</taxon>
        <taxon>Solitalea</taxon>
    </lineage>
</organism>
<feature type="domain" description="Endonuclease/exonuclease/phosphatase" evidence="2">
    <location>
        <begin position="38"/>
        <end position="263"/>
    </location>
</feature>
<comment type="caution">
    <text evidence="3">The sequence shown here is derived from an EMBL/GenBank/DDBJ whole genome shotgun (WGS) entry which is preliminary data.</text>
</comment>
<keyword evidence="4" id="KW-1185">Reference proteome</keyword>